<dbReference type="Pfam" id="PF01435">
    <property type="entry name" value="Peptidase_M48"/>
    <property type="match status" value="1"/>
</dbReference>
<feature type="active site" evidence="11">
    <location>
        <position position="276"/>
    </location>
</feature>
<keyword evidence="15" id="KW-1185">Reference proteome</keyword>
<evidence type="ECO:0000313" key="15">
    <source>
        <dbReference type="Proteomes" id="UP000282597"/>
    </source>
</evidence>
<feature type="binding site" evidence="12">
    <location>
        <position position="279"/>
    </location>
    <ligand>
        <name>Zn(2+)</name>
        <dbReference type="ChEBI" id="CHEBI:29105"/>
        <note>catalytic</note>
    </ligand>
</feature>
<sequence length="417" mass="46635">MLTIFFMLALIAMVSTKLWLATRQIRYVTFHRNAVPVQFASTISLAAHQRAADYTVARTHLANAETVTGAIVLFALTLLGGLQALSTAVSGWFGHGYAGQIALVASVLVLLSLIDLPFDYIRHFSIEQRFGFNRMTKTLFIVDLLKGLALSAVFGLPLLFIVLWLMAQAGRFWWLWAWAVWATFSLLALVIYPTLIAPLFNKFEPLRDETMRSRIEALLKRCGFAARGLFVMDGSRRSAHGNAYFTGFGRAKRIVFFDTLLARLSENEVEAVLAHELGHFKRRHVTQRLAITFAISFGLMALFGWLVQHDWFYSSLGVTPPALTTGNPHGLALILFSLIMPVFLFFLGPLNSLLSRRHEFEADAFAAKQTDAHELVSALVKLYEDNASTLTPDPIYSTFYYSHPPAAQRIEQLLAAA</sequence>
<comment type="cofactor">
    <cofactor evidence="12 13">
        <name>Zn(2+)</name>
        <dbReference type="ChEBI" id="CHEBI:29105"/>
    </cofactor>
    <text evidence="12 13">Binds 1 zinc ion per subunit.</text>
</comment>
<evidence type="ECO:0000256" key="3">
    <source>
        <dbReference type="ARBA" id="ARBA00022692"/>
    </source>
</evidence>
<dbReference type="KEGG" id="mcys:MCB1EB_0838"/>
<evidence type="ECO:0000256" key="1">
    <source>
        <dbReference type="ARBA" id="ARBA00004477"/>
    </source>
</evidence>
<protein>
    <submittedName>
        <fullName evidence="14">Integral membrane protease protein</fullName>
    </submittedName>
</protein>
<dbReference type="GO" id="GO:0071586">
    <property type="term" value="P:CAAX-box protein processing"/>
    <property type="evidence" value="ECO:0007669"/>
    <property type="project" value="InterPro"/>
</dbReference>
<evidence type="ECO:0000256" key="11">
    <source>
        <dbReference type="PIRSR" id="PIRSR627057-1"/>
    </source>
</evidence>
<dbReference type="InterPro" id="IPR001915">
    <property type="entry name" value="Peptidase_M48"/>
</dbReference>
<dbReference type="GO" id="GO:0004222">
    <property type="term" value="F:metalloendopeptidase activity"/>
    <property type="evidence" value="ECO:0007669"/>
    <property type="project" value="InterPro"/>
</dbReference>
<evidence type="ECO:0000256" key="5">
    <source>
        <dbReference type="ARBA" id="ARBA00022801"/>
    </source>
</evidence>
<evidence type="ECO:0000256" key="9">
    <source>
        <dbReference type="ARBA" id="ARBA00023049"/>
    </source>
</evidence>
<evidence type="ECO:0000256" key="8">
    <source>
        <dbReference type="ARBA" id="ARBA00022989"/>
    </source>
</evidence>
<comment type="subcellular location">
    <subcellularLocation>
        <location evidence="1">Endoplasmic reticulum membrane</location>
        <topology evidence="1">Multi-pass membrane protein</topology>
    </subcellularLocation>
</comment>
<dbReference type="FunFam" id="3.30.2010.10:FF:000002">
    <property type="entry name" value="CAAX prenyl protease"/>
    <property type="match status" value="1"/>
</dbReference>
<proteinExistence type="inferred from homology"/>
<evidence type="ECO:0000256" key="6">
    <source>
        <dbReference type="ARBA" id="ARBA00022824"/>
    </source>
</evidence>
<evidence type="ECO:0000256" key="12">
    <source>
        <dbReference type="PIRSR" id="PIRSR627057-2"/>
    </source>
</evidence>
<keyword evidence="3" id="KW-0812">Transmembrane</keyword>
<dbReference type="Proteomes" id="UP000282597">
    <property type="component" value="Chromosome"/>
</dbReference>
<dbReference type="Gene3D" id="3.30.2010.10">
    <property type="entry name" value="Metalloproteases ('zincins'), catalytic domain"/>
    <property type="match status" value="1"/>
</dbReference>
<dbReference type="InterPro" id="IPR027057">
    <property type="entry name" value="CAXX_Prtase_1"/>
</dbReference>
<evidence type="ECO:0000256" key="2">
    <source>
        <dbReference type="ARBA" id="ARBA00022670"/>
    </source>
</evidence>
<keyword evidence="10" id="KW-0472">Membrane</keyword>
<evidence type="ECO:0000313" key="14">
    <source>
        <dbReference type="EMBL" id="BBE08999.1"/>
    </source>
</evidence>
<evidence type="ECO:0000256" key="13">
    <source>
        <dbReference type="RuleBase" id="RU003983"/>
    </source>
</evidence>
<gene>
    <name evidence="14" type="ORF">MCB1EB_0838</name>
</gene>
<keyword evidence="8" id="KW-1133">Transmembrane helix</keyword>
<keyword evidence="6" id="KW-0256">Endoplasmic reticulum</keyword>
<dbReference type="PANTHER" id="PTHR10120">
    <property type="entry name" value="CAAX PRENYL PROTEASE 1"/>
    <property type="match status" value="1"/>
</dbReference>
<dbReference type="EMBL" id="AP018150">
    <property type="protein sequence ID" value="BBE08999.1"/>
    <property type="molecule type" value="Genomic_DNA"/>
</dbReference>
<dbReference type="AlphaFoldDB" id="A0A2Z6EU73"/>
<name>A0A2Z6EU73_9BURK</name>
<feature type="binding site" evidence="12">
    <location>
        <position position="275"/>
    </location>
    <ligand>
        <name>Zn(2+)</name>
        <dbReference type="ChEBI" id="CHEBI:29105"/>
        <note>catalytic</note>
    </ligand>
</feature>
<accession>A0A2Z6EU73</accession>
<keyword evidence="2 13" id="KW-0645">Protease</keyword>
<dbReference type="Pfam" id="PF16491">
    <property type="entry name" value="Peptidase_M48_N"/>
    <property type="match status" value="1"/>
</dbReference>
<reference evidence="14 15" key="1">
    <citation type="journal article" date="2018" name="Microbes Environ.">
        <title>Comparative Genomic Insights into Endofungal Lifestyles of Two Bacterial Endosymbionts, Mycoavidus cysteinexigens and Burkholderia rhizoxinica.</title>
        <authorList>
            <person name="Sharmin D."/>
            <person name="Guo Y."/>
            <person name="Nishizawa T."/>
            <person name="Ohshima S."/>
            <person name="Sato Y."/>
            <person name="Takashima Y."/>
            <person name="Narisawa K."/>
            <person name="Ohta H."/>
        </authorList>
    </citation>
    <scope>NUCLEOTIDE SEQUENCE [LARGE SCALE GENOMIC DNA]</scope>
    <source>
        <strain evidence="14 15">B1-EB</strain>
    </source>
</reference>
<dbReference type="RefSeq" id="WP_045362717.1">
    <property type="nucleotide sequence ID" value="NZ_AP018150.1"/>
</dbReference>
<organism evidence="14 15">
    <name type="scientific">Mycoavidus cysteinexigens</name>
    <dbReference type="NCBI Taxonomy" id="1553431"/>
    <lineage>
        <taxon>Bacteria</taxon>
        <taxon>Pseudomonadati</taxon>
        <taxon>Pseudomonadota</taxon>
        <taxon>Betaproteobacteria</taxon>
        <taxon>Burkholderiales</taxon>
        <taxon>Burkholderiaceae</taxon>
        <taxon>Mycoavidus</taxon>
    </lineage>
</organism>
<comment type="similarity">
    <text evidence="13">Belongs to the peptidase M48 family.</text>
</comment>
<dbReference type="CDD" id="cd07343">
    <property type="entry name" value="M48A_Zmpste24p_like"/>
    <property type="match status" value="1"/>
</dbReference>
<feature type="active site" description="Proton donor" evidence="11">
    <location>
        <position position="363"/>
    </location>
</feature>
<evidence type="ECO:0000256" key="10">
    <source>
        <dbReference type="ARBA" id="ARBA00023136"/>
    </source>
</evidence>
<dbReference type="InterPro" id="IPR032456">
    <property type="entry name" value="Peptidase_M48_N"/>
</dbReference>
<evidence type="ECO:0000256" key="4">
    <source>
        <dbReference type="ARBA" id="ARBA00022723"/>
    </source>
</evidence>
<keyword evidence="9 13" id="KW-0482">Metalloprotease</keyword>
<keyword evidence="4 12" id="KW-0479">Metal-binding</keyword>
<feature type="binding site" evidence="12">
    <location>
        <position position="359"/>
    </location>
    <ligand>
        <name>Zn(2+)</name>
        <dbReference type="ChEBI" id="CHEBI:29105"/>
        <note>catalytic</note>
    </ligand>
</feature>
<keyword evidence="7 12" id="KW-0862">Zinc</keyword>
<dbReference type="GO" id="GO:0046872">
    <property type="term" value="F:metal ion binding"/>
    <property type="evidence" value="ECO:0007669"/>
    <property type="project" value="UniProtKB-KW"/>
</dbReference>
<keyword evidence="5 13" id="KW-0378">Hydrolase</keyword>
<evidence type="ECO:0000256" key="7">
    <source>
        <dbReference type="ARBA" id="ARBA00022833"/>
    </source>
</evidence>